<proteinExistence type="predicted"/>
<dbReference type="PANTHER" id="PTHR35936:SF6">
    <property type="entry name" value="AMINO ACID ABC TRANSPORTER SUBSTRATE-BINDING PAAT FAMILY PROTEIN"/>
    <property type="match status" value="1"/>
</dbReference>
<evidence type="ECO:0000313" key="5">
    <source>
        <dbReference type="EMBL" id="MYN39373.1"/>
    </source>
</evidence>
<evidence type="ECO:0000313" key="6">
    <source>
        <dbReference type="Proteomes" id="UP000466332"/>
    </source>
</evidence>
<sequence length="234" mass="25892">MLTRLILVTLLAAAPLHAAERPPLRYLQKVDGMLTPSQQQTTVFQDRLGAALAHQLGRQVKYIALPRRRLMAALENGEGDILCSYLPEWLQGEVDWTRAFIPTSEVVVSSPHVKPPAMVADLRGLRLGTVLGYQYPELEKIIGNDYIRDDAPTSVMSIRKWQAGRVDYLVTQRTVVNQQIAEGKLPPGSHVLTVHEVKARCAVSRKGQITVDEVNAAINAMEKSGELAGILKLR</sequence>
<name>A0A7X4KEG6_9BURK</name>
<dbReference type="SMART" id="SM00062">
    <property type="entry name" value="PBPb"/>
    <property type="match status" value="1"/>
</dbReference>
<keyword evidence="6" id="KW-1185">Reference proteome</keyword>
<accession>A0A7X4KEG6</accession>
<comment type="caution">
    <text evidence="4">The sequence shown here is derived from an EMBL/GenBank/DDBJ whole genome shotgun (WGS) entry which is preliminary data.</text>
</comment>
<evidence type="ECO:0000313" key="7">
    <source>
        <dbReference type="Proteomes" id="UP000469734"/>
    </source>
</evidence>
<evidence type="ECO:0000256" key="1">
    <source>
        <dbReference type="ARBA" id="ARBA00022729"/>
    </source>
</evidence>
<evidence type="ECO:0000256" key="2">
    <source>
        <dbReference type="SAM" id="SignalP"/>
    </source>
</evidence>
<dbReference type="Proteomes" id="UP000469734">
    <property type="component" value="Unassembled WGS sequence"/>
</dbReference>
<gene>
    <name evidence="5" type="ORF">GTP55_08310</name>
    <name evidence="4" type="ORF">GTP56_03940</name>
</gene>
<evidence type="ECO:0000313" key="4">
    <source>
        <dbReference type="EMBL" id="MYM71346.1"/>
    </source>
</evidence>
<dbReference type="AlphaFoldDB" id="A0A7X4KEG6"/>
<dbReference type="EMBL" id="WWCS01000004">
    <property type="protein sequence ID" value="MYN39373.1"/>
    <property type="molecule type" value="Genomic_DNA"/>
</dbReference>
<feature type="signal peptide" evidence="2">
    <location>
        <begin position="1"/>
        <end position="18"/>
    </location>
</feature>
<dbReference type="Pfam" id="PF00497">
    <property type="entry name" value="SBP_bac_3"/>
    <property type="match status" value="1"/>
</dbReference>
<dbReference type="EMBL" id="WWCR01000002">
    <property type="protein sequence ID" value="MYM71346.1"/>
    <property type="molecule type" value="Genomic_DNA"/>
</dbReference>
<dbReference type="PANTHER" id="PTHR35936">
    <property type="entry name" value="MEMBRANE-BOUND LYTIC MUREIN TRANSGLYCOSYLASE F"/>
    <property type="match status" value="1"/>
</dbReference>
<dbReference type="Gene3D" id="3.40.190.10">
    <property type="entry name" value="Periplasmic binding protein-like II"/>
    <property type="match status" value="2"/>
</dbReference>
<feature type="domain" description="Solute-binding protein family 3/N-terminal" evidence="3">
    <location>
        <begin position="30"/>
        <end position="234"/>
    </location>
</feature>
<dbReference type="InterPro" id="IPR001638">
    <property type="entry name" value="Solute-binding_3/MltF_N"/>
</dbReference>
<dbReference type="RefSeq" id="WP_161044468.1">
    <property type="nucleotide sequence ID" value="NZ_WWCR01000002.1"/>
</dbReference>
<dbReference type="SUPFAM" id="SSF53850">
    <property type="entry name" value="Periplasmic binding protein-like II"/>
    <property type="match status" value="1"/>
</dbReference>
<organism evidence="4 7">
    <name type="scientific">Duganella margarita</name>
    <dbReference type="NCBI Taxonomy" id="2692170"/>
    <lineage>
        <taxon>Bacteria</taxon>
        <taxon>Pseudomonadati</taxon>
        <taxon>Pseudomonadota</taxon>
        <taxon>Betaproteobacteria</taxon>
        <taxon>Burkholderiales</taxon>
        <taxon>Oxalobacteraceae</taxon>
        <taxon>Telluria group</taxon>
        <taxon>Duganella</taxon>
    </lineage>
</organism>
<reference evidence="6 7" key="1">
    <citation type="submission" date="2019-12" db="EMBL/GenBank/DDBJ databases">
        <title>Novel species isolated from a subtropical stream in China.</title>
        <authorList>
            <person name="Lu H."/>
        </authorList>
    </citation>
    <scope>NUCLEOTIDE SEQUENCE [LARGE SCALE GENOMIC DNA]</scope>
    <source>
        <strain evidence="5 6">FT109W</strain>
        <strain evidence="4 7">FT134W</strain>
    </source>
</reference>
<evidence type="ECO:0000259" key="3">
    <source>
        <dbReference type="SMART" id="SM00062"/>
    </source>
</evidence>
<dbReference type="Proteomes" id="UP000466332">
    <property type="component" value="Unassembled WGS sequence"/>
</dbReference>
<protein>
    <submittedName>
        <fullName evidence="4">Transporter substrate-binding domain-containing protein</fullName>
    </submittedName>
</protein>
<keyword evidence="1 2" id="KW-0732">Signal</keyword>
<feature type="chain" id="PRO_5030670155" evidence="2">
    <location>
        <begin position="19"/>
        <end position="234"/>
    </location>
</feature>